<gene>
    <name evidence="2" type="ORF">SAMN05216551_112156</name>
</gene>
<evidence type="ECO:0000256" key="1">
    <source>
        <dbReference type="PIRSR" id="PIRSR605019-1"/>
    </source>
</evidence>
<feature type="binding site" evidence="1">
    <location>
        <position position="177"/>
    </location>
    <ligand>
        <name>Zn(2+)</name>
        <dbReference type="ChEBI" id="CHEBI:29105"/>
    </ligand>
</feature>
<dbReference type="InterPro" id="IPR005019">
    <property type="entry name" value="Adenine_glyco"/>
</dbReference>
<protein>
    <submittedName>
        <fullName evidence="2">DNA-3-methyladenine glycosylase I</fullName>
    </submittedName>
</protein>
<dbReference type="InterPro" id="IPR011257">
    <property type="entry name" value="DNA_glycosylase"/>
</dbReference>
<reference evidence="3" key="1">
    <citation type="submission" date="2016-09" db="EMBL/GenBank/DDBJ databases">
        <authorList>
            <person name="Varghese N."/>
            <person name="Submissions S."/>
        </authorList>
    </citation>
    <scope>NUCLEOTIDE SEQUENCE [LARGE SCALE GENOMIC DNA]</scope>
    <source>
        <strain evidence="3">JS23</strain>
    </source>
</reference>
<feature type="binding site" evidence="1">
    <location>
        <position position="173"/>
    </location>
    <ligand>
        <name>Zn(2+)</name>
        <dbReference type="ChEBI" id="CHEBI:29105"/>
    </ligand>
</feature>
<organism evidence="2 3">
    <name type="scientific">Chitinasiproducens palmae</name>
    <dbReference type="NCBI Taxonomy" id="1770053"/>
    <lineage>
        <taxon>Bacteria</taxon>
        <taxon>Pseudomonadati</taxon>
        <taxon>Pseudomonadota</taxon>
        <taxon>Betaproteobacteria</taxon>
        <taxon>Burkholderiales</taxon>
        <taxon>Burkholderiaceae</taxon>
        <taxon>Chitinasiproducens</taxon>
    </lineage>
</organism>
<sequence length="191" mass="21283">MDAHSRCAWAQNDPLMREYHDTEWGVPQRDARTLWENLMLEGFQAGLSWQVILHKRAAFRAAFEGFDPRKVARFGAGDVERLLADTGIVRSRAKIEATIRGARIFNEMQAGGDDFSDYCWSFVAGKPLRGEGTASQSALSVTVSKDLKRRGFKFVGPTIVYAWMQAVGLLNDHAATCFRCAPVSALAARRN</sequence>
<dbReference type="SUPFAM" id="SSF48150">
    <property type="entry name" value="DNA-glycosylase"/>
    <property type="match status" value="1"/>
</dbReference>
<dbReference type="GO" id="GO:0006284">
    <property type="term" value="P:base-excision repair"/>
    <property type="evidence" value="ECO:0007669"/>
    <property type="project" value="InterPro"/>
</dbReference>
<dbReference type="AlphaFoldDB" id="A0A1H2PV09"/>
<dbReference type="GO" id="GO:0046872">
    <property type="term" value="F:metal ion binding"/>
    <property type="evidence" value="ECO:0007669"/>
    <property type="project" value="UniProtKB-KW"/>
</dbReference>
<keyword evidence="3" id="KW-1185">Reference proteome</keyword>
<accession>A0A1H2PV09</accession>
<feature type="binding site" evidence="1">
    <location>
        <position position="7"/>
    </location>
    <ligand>
        <name>Zn(2+)</name>
        <dbReference type="ChEBI" id="CHEBI:29105"/>
    </ligand>
</feature>
<evidence type="ECO:0000313" key="3">
    <source>
        <dbReference type="Proteomes" id="UP000243719"/>
    </source>
</evidence>
<dbReference type="EMBL" id="FNLO01000012">
    <property type="protein sequence ID" value="SDV50645.1"/>
    <property type="molecule type" value="Genomic_DNA"/>
</dbReference>
<name>A0A1H2PV09_9BURK</name>
<dbReference type="Proteomes" id="UP000243719">
    <property type="component" value="Unassembled WGS sequence"/>
</dbReference>
<dbReference type="GO" id="GO:0008725">
    <property type="term" value="F:DNA-3-methyladenine glycosylase activity"/>
    <property type="evidence" value="ECO:0007669"/>
    <property type="project" value="InterPro"/>
</dbReference>
<dbReference type="Gene3D" id="1.10.340.30">
    <property type="entry name" value="Hypothetical protein, domain 2"/>
    <property type="match status" value="1"/>
</dbReference>
<dbReference type="STRING" id="1770053.SAMN05216551_112156"/>
<evidence type="ECO:0000313" key="2">
    <source>
        <dbReference type="EMBL" id="SDV50645.1"/>
    </source>
</evidence>
<dbReference type="Pfam" id="PF03352">
    <property type="entry name" value="Adenine_glyco"/>
    <property type="match status" value="1"/>
</dbReference>
<proteinExistence type="predicted"/>
<dbReference type="PANTHER" id="PTHR30037:SF4">
    <property type="entry name" value="DNA-3-METHYLADENINE GLYCOSYLASE I"/>
    <property type="match status" value="1"/>
</dbReference>
<feature type="binding site" evidence="1">
    <location>
        <position position="20"/>
    </location>
    <ligand>
        <name>Zn(2+)</name>
        <dbReference type="ChEBI" id="CHEBI:29105"/>
    </ligand>
</feature>
<dbReference type="OrthoDB" id="9807664at2"/>
<dbReference type="RefSeq" id="WP_091911760.1">
    <property type="nucleotide sequence ID" value="NZ_FNLO01000012.1"/>
</dbReference>
<keyword evidence="1" id="KW-0862">Zinc</keyword>
<keyword evidence="1" id="KW-0479">Metal-binding</keyword>
<dbReference type="InterPro" id="IPR052891">
    <property type="entry name" value="DNA-3mA_glycosylase"/>
</dbReference>
<dbReference type="PANTHER" id="PTHR30037">
    <property type="entry name" value="DNA-3-METHYLADENINE GLYCOSYLASE 1"/>
    <property type="match status" value="1"/>
</dbReference>